<dbReference type="EMBL" id="CP042266">
    <property type="protein sequence ID" value="QDY77613.1"/>
    <property type="molecule type" value="Genomic_DNA"/>
</dbReference>
<accession>A0A5B8JJB5</accession>
<organism evidence="1 2">
    <name type="scientific">Streptomyces qinzhouensis</name>
    <dbReference type="NCBI Taxonomy" id="2599401"/>
    <lineage>
        <taxon>Bacteria</taxon>
        <taxon>Bacillati</taxon>
        <taxon>Actinomycetota</taxon>
        <taxon>Actinomycetes</taxon>
        <taxon>Kitasatosporales</taxon>
        <taxon>Streptomycetaceae</taxon>
        <taxon>Streptomyces</taxon>
    </lineage>
</organism>
<dbReference type="Gene3D" id="1.25.40.10">
    <property type="entry name" value="Tetratricopeptide repeat domain"/>
    <property type="match status" value="1"/>
</dbReference>
<gene>
    <name evidence="1" type="ORF">FQU76_14975</name>
</gene>
<keyword evidence="2" id="KW-1185">Reference proteome</keyword>
<dbReference type="Pfam" id="PF13424">
    <property type="entry name" value="TPR_12"/>
    <property type="match status" value="1"/>
</dbReference>
<dbReference type="InterPro" id="IPR011990">
    <property type="entry name" value="TPR-like_helical_dom_sf"/>
</dbReference>
<protein>
    <submittedName>
        <fullName evidence="1">Tetratricopeptide repeat protein</fullName>
    </submittedName>
</protein>
<evidence type="ECO:0000313" key="1">
    <source>
        <dbReference type="EMBL" id="QDY77613.1"/>
    </source>
</evidence>
<sequence>MLDTPEAVVEALRENSGRPHGLQRTVTAEELVEAAGAFEKADVLVTALIELMTAYDVTGEHRKSPVAFARLLKLWESGPGDFSDWEAAEVHRRFFWVTLSLLQVPDVPLATVDAWVAKMRERFAAAGHGLQPVAAARYRIAAHTGTGTDDAYDLWATRPRTEHSDCGPCEIRRIGAHRLLSGDDTGALDSWRPILDGRAECTEEPAMTRALALLPLLRAARADEARSHHLSGYRQIRGNTGMLEEVGLHLEFCALSRNEGRGLEILAENRPLFEAVGAPLARLGFLTGAEVLLARLAGDGHGATAVAGPPGRNWTVEALLTEVRTEADRLAAAFDARNGTTAVGDRRRARLDRSPLLDEPLPLGLRTSVARTVAPPTPVEAPAVPADFAGLVREARRLEVLGHPGAGRLWTLVADADAPHDPATGPEELLRAELAERRSVLHARGDRGAEAAEELEQAAELYEELGMPWHALSAQARALAWGPDAEGGDTDRAGTGLDGLLKEAERLLDLVPLTGGDPVEAEGFLGADAGTVRTLSYGTVLFCRTFTAYQALGRGPDHDPAALTRLEECARAHAAEAERLALPHQRASARQFLAEVAGRRGDSGRAETELRTALDDIAASERPWRGSRLRVQLAQFLLPDGRYEESAELLHRAITDAARYGDDEFAATPAHVMLGHTLSHLGDPGGAVRHLSEAAARYDRDAEHDDAAATRLQLADVLESSGRLDDAVAVLESVRSGADDTALGDRLLAQVRLNLARGLRALGEFRPAAEEFLVLADSVADWEDDDRAIHTLVAGEAAMTLALADRWDAAATAYERALAAHAEAPNPSLMTEMLREFARLTAASRGDEGLTDALAHLARADDITAAVPEGADDFTAWYERGSTHYRRARILAQAERFPEALTEAEAAIAAHEEGGGAAEASRAEAVRIAALIEGNGLERPDDAIARLTTAIARCRKADLDEAVRILEELRQSFMDRG</sequence>
<dbReference type="AlphaFoldDB" id="A0A5B8JJB5"/>
<dbReference type="SUPFAM" id="SSF48452">
    <property type="entry name" value="TPR-like"/>
    <property type="match status" value="2"/>
</dbReference>
<evidence type="ECO:0000313" key="2">
    <source>
        <dbReference type="Proteomes" id="UP000320580"/>
    </source>
</evidence>
<name>A0A5B8JJB5_9ACTN</name>
<dbReference type="Proteomes" id="UP000320580">
    <property type="component" value="Chromosome"/>
</dbReference>
<dbReference type="RefSeq" id="WP_146480946.1">
    <property type="nucleotide sequence ID" value="NZ_CP042266.1"/>
</dbReference>
<dbReference type="OrthoDB" id="56388at2"/>
<proteinExistence type="predicted"/>
<dbReference type="KEGG" id="sqz:FQU76_14975"/>
<reference evidence="1 2" key="1">
    <citation type="submission" date="2019-07" db="EMBL/GenBank/DDBJ databases">
        <authorList>
            <person name="Zhu P."/>
        </authorList>
    </citation>
    <scope>NUCLEOTIDE SEQUENCE [LARGE SCALE GENOMIC DNA]</scope>
    <source>
        <strain evidence="1 2">SSL-25</strain>
    </source>
</reference>